<dbReference type="Pfam" id="PF23247">
    <property type="entry name" value="LRR_RPS2"/>
    <property type="match status" value="7"/>
</dbReference>
<dbReference type="SUPFAM" id="SSF52047">
    <property type="entry name" value="RNI-like"/>
    <property type="match status" value="3"/>
</dbReference>
<accession>A0ABD3JUM9</accession>
<dbReference type="InterPro" id="IPR057135">
    <property type="entry name" value="At4g27190-like_LRR"/>
</dbReference>
<keyword evidence="1" id="KW-0611">Plant defense</keyword>
<feature type="domain" description="Disease resistance protein At4g27190-like leucine-rich repeats" evidence="2">
    <location>
        <begin position="823"/>
        <end position="925"/>
    </location>
</feature>
<name>A0ABD3JUM9_EUCGL</name>
<protein>
    <recommendedName>
        <fullName evidence="2">Disease resistance protein At4g27190-like leucine-rich repeats domain-containing protein</fullName>
    </recommendedName>
</protein>
<dbReference type="InterPro" id="IPR032675">
    <property type="entry name" value="LRR_dom_sf"/>
</dbReference>
<dbReference type="Proteomes" id="UP001634007">
    <property type="component" value="Unassembled WGS sequence"/>
</dbReference>
<organism evidence="3 4">
    <name type="scientific">Eucalyptus globulus</name>
    <name type="common">Tasmanian blue gum</name>
    <dbReference type="NCBI Taxonomy" id="34317"/>
    <lineage>
        <taxon>Eukaryota</taxon>
        <taxon>Viridiplantae</taxon>
        <taxon>Streptophyta</taxon>
        <taxon>Embryophyta</taxon>
        <taxon>Tracheophyta</taxon>
        <taxon>Spermatophyta</taxon>
        <taxon>Magnoliopsida</taxon>
        <taxon>eudicotyledons</taxon>
        <taxon>Gunneridae</taxon>
        <taxon>Pentapetalae</taxon>
        <taxon>rosids</taxon>
        <taxon>malvids</taxon>
        <taxon>Myrtales</taxon>
        <taxon>Myrtaceae</taxon>
        <taxon>Myrtoideae</taxon>
        <taxon>Eucalypteae</taxon>
        <taxon>Eucalyptus</taxon>
    </lineage>
</organism>
<sequence>MFTSTMATNLVELTKLRISKCEMLTEVISDEGGKEGHVVAFNQLKYMELSGLTRLRCFSSSRYTLMFPLLKDIIVSGCPKMNFFYEGPMEAPKLERVQVGSNNRYGEKKCQYFWKGNLNTTIQNMFEEMVTFAGTMFMWLFEFSELIGKWHGELNPVTSSWQLETLVVDKCPSFINAIPSNLMVVLERMRSLRVHDCELLEEIFDFEGLEAVDCIRVLPRLKDLYLVNLPKLRQLWSRDLQGTMCFNSLWFLSLYKCSNLRHAFVPSMTQRLPNLRHMEIKECDQMEGVIVDEDGQGSMMEEITFPYLTWIHLEYLPNLSSFLSWKNHMLECPILSMLSIAHCPKMRSLTWQSSVEIDNGTPSLFTPQVQCPKLEQMFLSHMDNLSKIWSDGRQGTLTFDNLRKVQVQNCRSLKNVFPRWVATSLTQLKELQVESCGIEEIVASGNEIPHSNPKALFPELTSLVLHDMPQLKNFYTNLSTLNWLFLKELRVTHCDKANMLSFVASMSNWAQKDDQQGLSDQDAHSLFERIAFSRLETLKIYGLDNFEFLFFPSMIKSLAQLRYLTINNCEKMKAIVMEEERLGLETSETLEFPMLTNLNLGSLESLICFSRGKRSRETRSQDRVKSCFTALFNQEVAFPNLENLDIKGMDNIEMIWHDPIHADSFSKLKLILVSECKRLVNIVPSFILGRLLSLETLTANKCDSLEVVFKLQPPNPLDGNSVACSPLKELKLDDLSMLNCIWDKELYRHIKFQCLRSVTLRRCARLTSLFSTSIATDLIQLEELVINQCGIVELIEKEGLSELSINVKAIEGPSHELKVASSFPSYFQHMKTLDVSLCHGLSNMFTSTIAANLVGLIKLRISKCEILTEVISDEGGKEGHVVTFDQLKYMELDGLTRLRCFSSNGYTLMFPLLEDIIVKRCPHMKFFHKGQIEVPKLKGVKVGLNEFWKGNLNTTIQNMVEEMAMFTGTKCMWLFEFPELIGKWHGKLNPITSSWQLQSLVVDKCPSFISAIPSSLMLVLKRMASLQVCNCESLEEIFDLEGLEAVDCTQVLPLLEYLYLVNLPKLRQLWNRDLQGTMCFNYLECLSLYKCSILRHAFVPSMARCLPNIWHIEIKECDQMKGVIVDEEGQGSAGEEITFPYLMEITLECLPNLTSFLSWKNHMLECPILSKLSIGHCPKMRSLTWESSMEINNGTPSLFTPQVQFPQLRGMDLSHMDNLSKIWTDGSQETLTFDCLKEVEVRNCKSLENLFPYWVATSLTQLEKLQVESCEIEEIVASGNETPRSNTTQDLFPKLTSLVLHDMPRLKSFCPNLPTLNWPFLEELRVTHCDKLNMLSFTASMNSWAQRDDQQDLSNQEAHSSFERDFPNFERLLLVDNNIQMIQGGNLPDDIFSKLEALTVACFHDEKTVFPLRFLLERFQNLQSLEVFCSSFEDIFPDEGLVDKGKHPVLENLREIKLNKLHNLKRVWREDSLVLTILQ</sequence>
<feature type="non-terminal residue" evidence="3">
    <location>
        <position position="1479"/>
    </location>
</feature>
<evidence type="ECO:0000313" key="3">
    <source>
        <dbReference type="EMBL" id="KAL3729833.1"/>
    </source>
</evidence>
<gene>
    <name evidence="3" type="ORF">ACJRO7_026906</name>
</gene>
<reference evidence="3 4" key="1">
    <citation type="submission" date="2024-11" db="EMBL/GenBank/DDBJ databases">
        <title>Chromosome-level genome assembly of Eucalyptus globulus Labill. provides insights into its genome evolution.</title>
        <authorList>
            <person name="Li X."/>
        </authorList>
    </citation>
    <scope>NUCLEOTIDE SEQUENCE [LARGE SCALE GENOMIC DNA]</scope>
    <source>
        <strain evidence="3">CL2024</strain>
        <tissue evidence="3">Fresh tender leaves</tissue>
    </source>
</reference>
<feature type="domain" description="Disease resistance protein At4g27190-like leucine-rich repeats" evidence="2">
    <location>
        <begin position="983"/>
        <end position="1118"/>
    </location>
</feature>
<feature type="domain" description="Disease resistance protein At4g27190-like leucine-rich repeats" evidence="2">
    <location>
        <begin position="1205"/>
        <end position="1271"/>
    </location>
</feature>
<dbReference type="InterPro" id="IPR050905">
    <property type="entry name" value="Plant_NBS-LRR"/>
</dbReference>
<dbReference type="SUPFAM" id="SSF52058">
    <property type="entry name" value="L domain-like"/>
    <property type="match status" value="2"/>
</dbReference>
<keyword evidence="4" id="KW-1185">Reference proteome</keyword>
<dbReference type="Gene3D" id="3.80.10.10">
    <property type="entry name" value="Ribonuclease Inhibitor"/>
    <property type="match status" value="6"/>
</dbReference>
<evidence type="ECO:0000313" key="4">
    <source>
        <dbReference type="Proteomes" id="UP001634007"/>
    </source>
</evidence>
<feature type="domain" description="Disease resistance protein At4g27190-like leucine-rich repeats" evidence="2">
    <location>
        <begin position="149"/>
        <end position="284"/>
    </location>
</feature>
<proteinExistence type="predicted"/>
<feature type="domain" description="Disease resistance protein At4g27190-like leucine-rich repeats" evidence="2">
    <location>
        <begin position="641"/>
        <end position="790"/>
    </location>
</feature>
<evidence type="ECO:0000259" key="2">
    <source>
        <dbReference type="Pfam" id="PF23247"/>
    </source>
</evidence>
<feature type="domain" description="Disease resistance protein At4g27190-like leucine-rich repeats" evidence="2">
    <location>
        <begin position="1370"/>
        <end position="1473"/>
    </location>
</feature>
<dbReference type="EMBL" id="JBJKBG010000007">
    <property type="protein sequence ID" value="KAL3729833.1"/>
    <property type="molecule type" value="Genomic_DNA"/>
</dbReference>
<dbReference type="PANTHER" id="PTHR33463">
    <property type="entry name" value="NB-ARC DOMAIN-CONTAINING PROTEIN-RELATED"/>
    <property type="match status" value="1"/>
</dbReference>
<evidence type="ECO:0000256" key="1">
    <source>
        <dbReference type="ARBA" id="ARBA00022821"/>
    </source>
</evidence>
<feature type="domain" description="Disease resistance protein At4g27190-like leucine-rich repeats" evidence="2">
    <location>
        <begin position="372"/>
        <end position="437"/>
    </location>
</feature>
<dbReference type="PANTHER" id="PTHR33463:SF203">
    <property type="entry name" value="AAA+ ATPASE DOMAIN-CONTAINING PROTEIN"/>
    <property type="match status" value="1"/>
</dbReference>
<comment type="caution">
    <text evidence="3">The sequence shown here is derived from an EMBL/GenBank/DDBJ whole genome shotgun (WGS) entry which is preliminary data.</text>
</comment>